<evidence type="ECO:0000256" key="3">
    <source>
        <dbReference type="ARBA" id="ARBA00006206"/>
    </source>
</evidence>
<dbReference type="PANTHER" id="PTHR10091:SF0">
    <property type="entry name" value="GALACTOSE MUTAROTASE"/>
    <property type="match status" value="1"/>
</dbReference>
<protein>
    <recommendedName>
        <fullName evidence="8">Aldose 1-epimerase</fullName>
        <ecNumber evidence="8">5.1.3.3</ecNumber>
    </recommendedName>
</protein>
<dbReference type="CDD" id="cd09019">
    <property type="entry name" value="galactose_mutarotase_like"/>
    <property type="match status" value="1"/>
</dbReference>
<dbReference type="GO" id="GO:0030246">
    <property type="term" value="F:carbohydrate binding"/>
    <property type="evidence" value="ECO:0007669"/>
    <property type="project" value="InterPro"/>
</dbReference>
<dbReference type="UniPathway" id="UPA00242"/>
<dbReference type="NCBIfam" id="NF008277">
    <property type="entry name" value="PRK11055.1"/>
    <property type="match status" value="1"/>
</dbReference>
<comment type="catalytic activity">
    <reaction evidence="8">
        <text>alpha-D-glucose = beta-D-glucose</text>
        <dbReference type="Rhea" id="RHEA:10264"/>
        <dbReference type="ChEBI" id="CHEBI:15903"/>
        <dbReference type="ChEBI" id="CHEBI:17925"/>
        <dbReference type="EC" id="5.1.3.3"/>
    </reaction>
</comment>
<dbReference type="Gene3D" id="2.70.98.10">
    <property type="match status" value="1"/>
</dbReference>
<accession>A0A1T3F899</accession>
<dbReference type="EMBL" id="MPOG01000011">
    <property type="protein sequence ID" value="OOH95352.1"/>
    <property type="molecule type" value="Genomic_DNA"/>
</dbReference>
<dbReference type="OrthoDB" id="9779408at2"/>
<keyword evidence="6 8" id="KW-0413">Isomerase</keyword>
<evidence type="ECO:0000256" key="7">
    <source>
        <dbReference type="ARBA" id="ARBA00023277"/>
    </source>
</evidence>
<dbReference type="InterPro" id="IPR008183">
    <property type="entry name" value="Aldose_1/G6P_1-epimerase"/>
</dbReference>
<evidence type="ECO:0000256" key="2">
    <source>
        <dbReference type="ARBA" id="ARBA00005028"/>
    </source>
</evidence>
<comment type="cofactor">
    <cofactor evidence="1">
        <name>Ca(2+)</name>
        <dbReference type="ChEBI" id="CHEBI:29108"/>
    </cofactor>
</comment>
<evidence type="ECO:0000256" key="1">
    <source>
        <dbReference type="ARBA" id="ARBA00001913"/>
    </source>
</evidence>
<comment type="subunit">
    <text evidence="4">Monomer.</text>
</comment>
<evidence type="ECO:0000256" key="5">
    <source>
        <dbReference type="ARBA" id="ARBA00022837"/>
    </source>
</evidence>
<feature type="binding site" evidence="10">
    <location>
        <position position="256"/>
    </location>
    <ligand>
        <name>beta-D-galactose</name>
        <dbReference type="ChEBI" id="CHEBI:27667"/>
    </ligand>
</feature>
<dbReference type="InterPro" id="IPR011013">
    <property type="entry name" value="Gal_mutarotase_sf_dom"/>
</dbReference>
<dbReference type="STRING" id="238.BBD35_17470"/>
<name>A0A1T3F899_ELIME</name>
<feature type="active site" description="Proton acceptor" evidence="9">
    <location>
        <position position="322"/>
    </location>
</feature>
<dbReference type="GO" id="GO:0033499">
    <property type="term" value="P:galactose catabolic process via UDP-galactose, Leloir pathway"/>
    <property type="evidence" value="ECO:0007669"/>
    <property type="project" value="TreeGrafter"/>
</dbReference>
<feature type="binding site" evidence="11">
    <location>
        <begin position="87"/>
        <end position="88"/>
    </location>
    <ligand>
        <name>beta-D-galactose</name>
        <dbReference type="ChEBI" id="CHEBI:27667"/>
    </ligand>
</feature>
<comment type="caution">
    <text evidence="12">The sequence shown here is derived from an EMBL/GenBank/DDBJ whole genome shotgun (WGS) entry which is preliminary data.</text>
</comment>
<dbReference type="GO" id="GO:0006006">
    <property type="term" value="P:glucose metabolic process"/>
    <property type="evidence" value="ECO:0007669"/>
    <property type="project" value="TreeGrafter"/>
</dbReference>
<dbReference type="PIRSF" id="PIRSF005096">
    <property type="entry name" value="GALM"/>
    <property type="match status" value="1"/>
</dbReference>
<dbReference type="SUPFAM" id="SSF74650">
    <property type="entry name" value="Galactose mutarotase-like"/>
    <property type="match status" value="1"/>
</dbReference>
<comment type="similarity">
    <text evidence="3 8">Belongs to the aldose epimerase family.</text>
</comment>
<keyword evidence="13" id="KW-1185">Reference proteome</keyword>
<evidence type="ECO:0000256" key="11">
    <source>
        <dbReference type="PIRSR" id="PIRSR005096-3"/>
    </source>
</evidence>
<evidence type="ECO:0000256" key="8">
    <source>
        <dbReference type="PIRNR" id="PIRNR005096"/>
    </source>
</evidence>
<dbReference type="AlphaFoldDB" id="A0A1T3F899"/>
<gene>
    <name evidence="12" type="ORF">BMF97_11040</name>
</gene>
<feature type="active site" description="Proton donor" evidence="9">
    <location>
        <position position="184"/>
    </location>
</feature>
<dbReference type="Proteomes" id="UP000188947">
    <property type="component" value="Unassembled WGS sequence"/>
</dbReference>
<evidence type="ECO:0000256" key="6">
    <source>
        <dbReference type="ARBA" id="ARBA00023235"/>
    </source>
</evidence>
<dbReference type="InterPro" id="IPR015443">
    <property type="entry name" value="Aldose_1-epimerase"/>
</dbReference>
<comment type="pathway">
    <text evidence="2 8">Carbohydrate metabolism; hexose metabolism.</text>
</comment>
<proteinExistence type="inferred from homology"/>
<sequence length="357" mass="39956">MNTQTIAYPDPQRFEKTIDGKKVSLFHLQNKNNTQVYLTNYGARIVSFIFNDSRNNPVDVNLGKAGIDEYAEPKGNYYGCVIGRVCNRIAGAEFSLNGKHYQLKQNIPNNLLHGGTDGFHTKVFDAETIDDNTVVMTYYSKDGEEGFPGNIKVKVIYTLTDDDALEITFEAESDEATPFNITNHAFFNLNGEGSGDMLGHTLQIFADRYLPVTENVVPNGSLEPVENTPFDFRTAKTIGADINADNPQLVLGSGFDHTYVLKEQFDAQLLHAAQATGDRSGIVLDVYTDQPGVHFYSGNFMDETHVLKSGDPDRWREAFCLETQHFPDAVHHEHFPSIILKPQEKFVSKTVFKLSNK</sequence>
<dbReference type="Pfam" id="PF01263">
    <property type="entry name" value="Aldose_epim"/>
    <property type="match status" value="1"/>
</dbReference>
<dbReference type="eggNOG" id="COG2017">
    <property type="taxonomic scope" value="Bacteria"/>
</dbReference>
<evidence type="ECO:0000313" key="12">
    <source>
        <dbReference type="EMBL" id="OOH95352.1"/>
    </source>
</evidence>
<reference evidence="12 13" key="1">
    <citation type="submission" date="2016-11" db="EMBL/GenBank/DDBJ databases">
        <title>Genome sequence and comparative genomic analysis of clinical strain Elizabethkingia meningoseptica 61421 PRCM.</title>
        <authorList>
            <person name="Wang M."/>
            <person name="Hu S."/>
            <person name="Cao L."/>
            <person name="Jiang T."/>
            <person name="Zhou Y."/>
            <person name="Ming D."/>
        </authorList>
    </citation>
    <scope>NUCLEOTIDE SEQUENCE [LARGE SCALE GENOMIC DNA]</scope>
    <source>
        <strain evidence="12 13">61421 PRCM</strain>
    </source>
</reference>
<organism evidence="12 13">
    <name type="scientific">Elizabethkingia meningoseptica</name>
    <name type="common">Chryseobacterium meningosepticum</name>
    <dbReference type="NCBI Taxonomy" id="238"/>
    <lineage>
        <taxon>Bacteria</taxon>
        <taxon>Pseudomonadati</taxon>
        <taxon>Bacteroidota</taxon>
        <taxon>Flavobacteriia</taxon>
        <taxon>Flavobacteriales</taxon>
        <taxon>Weeksellaceae</taxon>
        <taxon>Elizabethkingia</taxon>
    </lineage>
</organism>
<keyword evidence="7 8" id="KW-0119">Carbohydrate metabolism</keyword>
<evidence type="ECO:0000256" key="4">
    <source>
        <dbReference type="ARBA" id="ARBA00011245"/>
    </source>
</evidence>
<dbReference type="EC" id="5.1.3.3" evidence="8"/>
<evidence type="ECO:0000256" key="9">
    <source>
        <dbReference type="PIRSR" id="PIRSR005096-1"/>
    </source>
</evidence>
<dbReference type="InterPro" id="IPR014718">
    <property type="entry name" value="GH-type_carb-bd"/>
</dbReference>
<evidence type="ECO:0000313" key="13">
    <source>
        <dbReference type="Proteomes" id="UP000188947"/>
    </source>
</evidence>
<dbReference type="GO" id="GO:0004034">
    <property type="term" value="F:aldose 1-epimerase activity"/>
    <property type="evidence" value="ECO:0007669"/>
    <property type="project" value="UniProtKB-EC"/>
</dbReference>
<evidence type="ECO:0000256" key="10">
    <source>
        <dbReference type="PIRSR" id="PIRSR005096-2"/>
    </source>
</evidence>
<dbReference type="InterPro" id="IPR047215">
    <property type="entry name" value="Galactose_mutarotase-like"/>
</dbReference>
<keyword evidence="5" id="KW-0106">Calcium</keyword>
<dbReference type="PANTHER" id="PTHR10091">
    <property type="entry name" value="ALDOSE-1-EPIMERASE"/>
    <property type="match status" value="1"/>
</dbReference>
<dbReference type="RefSeq" id="WP_077564702.1">
    <property type="nucleotide sequence ID" value="NZ_CP016378.1"/>
</dbReference>